<keyword evidence="1" id="KW-0812">Transmembrane</keyword>
<dbReference type="SUPFAM" id="SSF48452">
    <property type="entry name" value="TPR-like"/>
    <property type="match status" value="1"/>
</dbReference>
<organism evidence="2 3">
    <name type="scientific">Ammoniphilus oxalaticus</name>
    <dbReference type="NCBI Taxonomy" id="66863"/>
    <lineage>
        <taxon>Bacteria</taxon>
        <taxon>Bacillati</taxon>
        <taxon>Bacillota</taxon>
        <taxon>Bacilli</taxon>
        <taxon>Bacillales</taxon>
        <taxon>Paenibacillaceae</taxon>
        <taxon>Aneurinibacillus group</taxon>
        <taxon>Ammoniphilus</taxon>
    </lineage>
</organism>
<sequence length="225" mass="25761">MGLLELSPLSVVIGVIAMTAIAFIRFHFPFRYHYFCYLVKQRPKLVNKLLLRSYKKNKTAVGLLDKATCEMMDGAYDDAEKYLLEGIQQVLKSHGMQNRVIRNFFFNHLSWLLYYKGSHRESLEIALRLYEKAPSTPHILALISCNFARIGEVGQAIEAFSQLSRMEKESSPTLLTCRAEIEAAKGNPKKAVKLFHQAKNKKSYASICFIMYEIEQRIGQLTKTA</sequence>
<accession>A0A419SMH2</accession>
<dbReference type="OrthoDB" id="2466464at2"/>
<dbReference type="RefSeq" id="WP_120188175.1">
    <property type="nucleotide sequence ID" value="NZ_MCHY01000006.1"/>
</dbReference>
<keyword evidence="1" id="KW-1133">Transmembrane helix</keyword>
<protein>
    <recommendedName>
        <fullName evidence="4">Tetratricopeptide repeat protein</fullName>
    </recommendedName>
</protein>
<dbReference type="Gene3D" id="1.25.40.10">
    <property type="entry name" value="Tetratricopeptide repeat domain"/>
    <property type="match status" value="1"/>
</dbReference>
<evidence type="ECO:0000313" key="3">
    <source>
        <dbReference type="Proteomes" id="UP000284219"/>
    </source>
</evidence>
<name>A0A419SMH2_9BACL</name>
<comment type="caution">
    <text evidence="2">The sequence shown here is derived from an EMBL/GenBank/DDBJ whole genome shotgun (WGS) entry which is preliminary data.</text>
</comment>
<dbReference type="AlphaFoldDB" id="A0A419SMH2"/>
<reference evidence="2 3" key="1">
    <citation type="submission" date="2016-08" db="EMBL/GenBank/DDBJ databases">
        <title>Novel Firmicute Genomes.</title>
        <authorList>
            <person name="Poppleton D.I."/>
            <person name="Gribaldo S."/>
        </authorList>
    </citation>
    <scope>NUCLEOTIDE SEQUENCE [LARGE SCALE GENOMIC DNA]</scope>
    <source>
        <strain evidence="2 3">RAOx-1</strain>
    </source>
</reference>
<evidence type="ECO:0000256" key="1">
    <source>
        <dbReference type="SAM" id="Phobius"/>
    </source>
</evidence>
<keyword evidence="1" id="KW-0472">Membrane</keyword>
<dbReference type="Proteomes" id="UP000284219">
    <property type="component" value="Unassembled WGS sequence"/>
</dbReference>
<evidence type="ECO:0008006" key="4">
    <source>
        <dbReference type="Google" id="ProtNLM"/>
    </source>
</evidence>
<dbReference type="EMBL" id="MCHY01000006">
    <property type="protein sequence ID" value="RKD25506.1"/>
    <property type="molecule type" value="Genomic_DNA"/>
</dbReference>
<evidence type="ECO:0000313" key="2">
    <source>
        <dbReference type="EMBL" id="RKD25506.1"/>
    </source>
</evidence>
<feature type="transmembrane region" description="Helical" evidence="1">
    <location>
        <begin position="6"/>
        <end position="24"/>
    </location>
</feature>
<proteinExistence type="predicted"/>
<dbReference type="InterPro" id="IPR011990">
    <property type="entry name" value="TPR-like_helical_dom_sf"/>
</dbReference>
<keyword evidence="3" id="KW-1185">Reference proteome</keyword>
<gene>
    <name evidence="2" type="ORF">BEP19_00740</name>
</gene>